<evidence type="ECO:0000259" key="5">
    <source>
        <dbReference type="PROSITE" id="PS51462"/>
    </source>
</evidence>
<evidence type="ECO:0000256" key="2">
    <source>
        <dbReference type="ARBA" id="ARBA00011245"/>
    </source>
</evidence>
<dbReference type="InterPro" id="IPR000086">
    <property type="entry name" value="NUDIX_hydrolase_dom"/>
</dbReference>
<dbReference type="RefSeq" id="WP_017838748.1">
    <property type="nucleotide sequence ID" value="NZ_CP035467.1"/>
</dbReference>
<dbReference type="PANTHER" id="PTHR43736">
    <property type="entry name" value="ADP-RIBOSE PYROPHOSPHATASE"/>
    <property type="match status" value="1"/>
</dbReference>
<evidence type="ECO:0000256" key="1">
    <source>
        <dbReference type="ARBA" id="ARBA00007608"/>
    </source>
</evidence>
<evidence type="ECO:0000313" key="6">
    <source>
        <dbReference type="EMBL" id="QCW83380.1"/>
    </source>
</evidence>
<dbReference type="InterPro" id="IPR015797">
    <property type="entry name" value="NUDIX_hydrolase-like_dom_sf"/>
</dbReference>
<name>A0A4P9US88_METBY</name>
<dbReference type="Pfam" id="PF00293">
    <property type="entry name" value="NUDIX"/>
    <property type="match status" value="1"/>
</dbReference>
<feature type="domain" description="Nudix hydrolase" evidence="5">
    <location>
        <begin position="4"/>
        <end position="134"/>
    </location>
</feature>
<dbReference type="Proteomes" id="UP000305881">
    <property type="component" value="Chromosome"/>
</dbReference>
<keyword evidence="7" id="KW-1185">Reference proteome</keyword>
<dbReference type="OrthoDB" id="8594221at2"/>
<dbReference type="GO" id="GO:0017110">
    <property type="term" value="F:nucleoside diphosphate phosphatase activity"/>
    <property type="evidence" value="ECO:0007669"/>
    <property type="project" value="InterPro"/>
</dbReference>
<comment type="similarity">
    <text evidence="1 4">Belongs to the Nudix hydrolase family. NudJ subfamily.</text>
</comment>
<gene>
    <name evidence="4" type="primary">nudJ</name>
    <name evidence="6" type="ORF">EQU24_14855</name>
</gene>
<dbReference type="PROSITE" id="PS51462">
    <property type="entry name" value="NUDIX"/>
    <property type="match status" value="1"/>
</dbReference>
<accession>A0A4P9US88</accession>
<evidence type="ECO:0000313" key="7">
    <source>
        <dbReference type="Proteomes" id="UP000305881"/>
    </source>
</evidence>
<reference evidence="7" key="1">
    <citation type="journal article" date="2019" name="J. Bacteriol.">
        <title>A Mutagenic Screen Identifies a TonB-Dependent Receptor Required for the Lanthanide Metal Switch in the Type I Methanotroph 'Methylotuvimicrobium buryatense' 5GB1C.</title>
        <authorList>
            <person name="Groom J.D."/>
            <person name="Ford S.M."/>
            <person name="Pesesky M.W."/>
            <person name="Lidstrom M.E."/>
        </authorList>
    </citation>
    <scope>NUCLEOTIDE SEQUENCE [LARGE SCALE GENOMIC DNA]</scope>
    <source>
        <strain evidence="7">5GB1C</strain>
    </source>
</reference>
<dbReference type="KEGG" id="mbur:EQU24_14855"/>
<dbReference type="EC" id="3.6.1.-" evidence="4"/>
<dbReference type="InterPro" id="IPR033713">
    <property type="entry name" value="NudJ"/>
</dbReference>
<dbReference type="GO" id="GO:0004787">
    <property type="term" value="F:thiamine diphosphate phosphatase activity"/>
    <property type="evidence" value="ECO:0007669"/>
    <property type="project" value="InterPro"/>
</dbReference>
<dbReference type="STRING" id="675511.GCA_000341735_00079"/>
<organism evidence="6 7">
    <name type="scientific">Methylotuvimicrobium buryatense</name>
    <name type="common">Methylomicrobium buryatense</name>
    <dbReference type="NCBI Taxonomy" id="95641"/>
    <lineage>
        <taxon>Bacteria</taxon>
        <taxon>Pseudomonadati</taxon>
        <taxon>Pseudomonadota</taxon>
        <taxon>Gammaproteobacteria</taxon>
        <taxon>Methylococcales</taxon>
        <taxon>Methylococcaceae</taxon>
        <taxon>Methylotuvimicrobium</taxon>
    </lineage>
</organism>
<evidence type="ECO:0000256" key="4">
    <source>
        <dbReference type="RuleBase" id="RU364043"/>
    </source>
</evidence>
<keyword evidence="4 6" id="KW-0378">Hydrolase</keyword>
<protein>
    <recommendedName>
        <fullName evidence="3 4">Phosphatase NudJ</fullName>
        <ecNumber evidence="4">3.6.1.-</ecNumber>
    </recommendedName>
</protein>
<keyword evidence="4" id="KW-0460">Magnesium</keyword>
<comment type="subunit">
    <text evidence="2 4">Monomer.</text>
</comment>
<dbReference type="PANTHER" id="PTHR43736:SF1">
    <property type="entry name" value="DIHYDRONEOPTERIN TRIPHOSPHATE DIPHOSPHATASE"/>
    <property type="match status" value="1"/>
</dbReference>
<sequence>MVWKPHVTVAAIIENDQRFLLVEEETSNGLAFNQPAGHLEKGEDLINAVKREVNEETAWQFEPEYIVSVQLWRRNPTSPSFLRICFAGHCHSFDPNQPLDEGIIATHWLTHTEIVARKDRLRSPLVLIGIDEFLSGKRHPLTLIESFLDLDT</sequence>
<proteinExistence type="inferred from homology"/>
<dbReference type="GO" id="GO:0017111">
    <property type="term" value="F:ribonucleoside triphosphate phosphatase activity"/>
    <property type="evidence" value="ECO:0007669"/>
    <property type="project" value="InterPro"/>
</dbReference>
<dbReference type="EMBL" id="CP035467">
    <property type="protein sequence ID" value="QCW83380.1"/>
    <property type="molecule type" value="Genomic_DNA"/>
</dbReference>
<evidence type="ECO:0000256" key="3">
    <source>
        <dbReference type="ARBA" id="ARBA00015552"/>
    </source>
</evidence>
<dbReference type="SUPFAM" id="SSF55811">
    <property type="entry name" value="Nudix"/>
    <property type="match status" value="1"/>
</dbReference>
<dbReference type="Gene3D" id="3.90.79.10">
    <property type="entry name" value="Nucleoside Triphosphate Pyrophosphohydrolase"/>
    <property type="match status" value="1"/>
</dbReference>
<dbReference type="CDD" id="cd03675">
    <property type="entry name" value="NUDIX_Hydrolase"/>
    <property type="match status" value="1"/>
</dbReference>
<dbReference type="AlphaFoldDB" id="A0A4P9US88"/>
<comment type="cofactor">
    <cofactor evidence="4">
        <name>Mg(2+)</name>
        <dbReference type="ChEBI" id="CHEBI:18420"/>
    </cofactor>
</comment>